<evidence type="ECO:0000313" key="3">
    <source>
        <dbReference type="Proteomes" id="UP000321947"/>
    </source>
</evidence>
<reference evidence="2 3" key="1">
    <citation type="submission" date="2019-08" db="EMBL/GenBank/DDBJ databases">
        <title>Draft genome sequences of two oriental melons (Cucumis melo L. var makuwa).</title>
        <authorList>
            <person name="Kwon S.-Y."/>
        </authorList>
    </citation>
    <scope>NUCLEOTIDE SEQUENCE [LARGE SCALE GENOMIC DNA]</scope>
    <source>
        <strain evidence="3">cv. Chang Bougi</strain>
        <tissue evidence="2">Leaf</tissue>
    </source>
</reference>
<dbReference type="EMBL" id="SSTD01000132">
    <property type="protein sequence ID" value="TYK31549.1"/>
    <property type="molecule type" value="Genomic_DNA"/>
</dbReference>
<sequence length="116" mass="12742">MSPPKRTTLLMRPQVRQDYPLSLSISISGGKETYKDSSSNDKRIGKSPTSESGVVNVRIVFCRSILNERPGLSPWKGAPKTVRAPLRSDLVIPRRAVNESGCLGMSLNRMVNSVQS</sequence>
<comment type="caution">
    <text evidence="2">The sequence shown here is derived from an EMBL/GenBank/DDBJ whole genome shotgun (WGS) entry which is preliminary data.</text>
</comment>
<organism evidence="2 3">
    <name type="scientific">Cucumis melo var. makuwa</name>
    <name type="common">Oriental melon</name>
    <dbReference type="NCBI Taxonomy" id="1194695"/>
    <lineage>
        <taxon>Eukaryota</taxon>
        <taxon>Viridiplantae</taxon>
        <taxon>Streptophyta</taxon>
        <taxon>Embryophyta</taxon>
        <taxon>Tracheophyta</taxon>
        <taxon>Spermatophyta</taxon>
        <taxon>Magnoliopsida</taxon>
        <taxon>eudicotyledons</taxon>
        <taxon>Gunneridae</taxon>
        <taxon>Pentapetalae</taxon>
        <taxon>rosids</taxon>
        <taxon>fabids</taxon>
        <taxon>Cucurbitales</taxon>
        <taxon>Cucurbitaceae</taxon>
        <taxon>Benincaseae</taxon>
        <taxon>Cucumis</taxon>
    </lineage>
</organism>
<dbReference type="AlphaFoldDB" id="A0A5D3E6S5"/>
<feature type="region of interest" description="Disordered" evidence="1">
    <location>
        <begin position="30"/>
        <end position="50"/>
    </location>
</feature>
<name>A0A5D3E6S5_CUCMM</name>
<dbReference type="Proteomes" id="UP000321947">
    <property type="component" value="Unassembled WGS sequence"/>
</dbReference>
<evidence type="ECO:0000256" key="1">
    <source>
        <dbReference type="SAM" id="MobiDB-lite"/>
    </source>
</evidence>
<proteinExistence type="predicted"/>
<feature type="compositionally biased region" description="Basic and acidic residues" evidence="1">
    <location>
        <begin position="32"/>
        <end position="44"/>
    </location>
</feature>
<gene>
    <name evidence="2" type="ORF">E5676_scaffold172G00380</name>
</gene>
<protein>
    <submittedName>
        <fullName evidence="2">Retrovirus-related Pol polyprotein from type-2 retrotransposable element R2DM</fullName>
    </submittedName>
</protein>
<accession>A0A5D3E6S5</accession>
<evidence type="ECO:0000313" key="2">
    <source>
        <dbReference type="EMBL" id="TYK31549.1"/>
    </source>
</evidence>